<evidence type="ECO:0000256" key="5">
    <source>
        <dbReference type="HAMAP-Rule" id="MF_01401"/>
    </source>
</evidence>
<comment type="function">
    <text evidence="5">Has an important function as a repair enzyme for proteins that have been inactivated by oxidation. Catalyzes the reversible oxidation-reduction of methionine sulfoxide in proteins to methionine.</text>
</comment>
<dbReference type="AlphaFoldDB" id="A0A1B1N7B1"/>
<comment type="similarity">
    <text evidence="1 5">Belongs to the MsrA Met sulfoxide reductase family.</text>
</comment>
<dbReference type="Pfam" id="PF01625">
    <property type="entry name" value="PMSR"/>
    <property type="match status" value="1"/>
</dbReference>
<dbReference type="Gene3D" id="3.30.1060.10">
    <property type="entry name" value="Peptide methionine sulphoxide reductase MsrA"/>
    <property type="match status" value="1"/>
</dbReference>
<sequence length="207" mass="23793">METAVFGMGCFWSPEALFGQLPGVVRTRTGYAGGTAEAPTYHQMGDHTESVEIRFDPSVITYDQLLNLFWDHHNPVNINDYKGRQYLSLLLPRSERQREAISRVAQERKARGDSRPEGTEVAAFKVFYPAEERHQKYYLARFPDALDKLRTVYPSMEALLDSTLSARLNGLAKGYTNLERIVSEVREWRLPAAEREQLIALIRSIRW</sequence>
<dbReference type="InterPro" id="IPR036509">
    <property type="entry name" value="Met_Sox_Rdtase_MsrA_sf"/>
</dbReference>
<dbReference type="HAMAP" id="MF_01401">
    <property type="entry name" value="MsrA"/>
    <property type="match status" value="1"/>
</dbReference>
<dbReference type="EMBL" id="CP014167">
    <property type="protein sequence ID" value="ANS77316.1"/>
    <property type="molecule type" value="Genomic_DNA"/>
</dbReference>
<dbReference type="EC" id="1.8.4.11" evidence="5"/>
<dbReference type="Proteomes" id="UP000092573">
    <property type="component" value="Chromosome"/>
</dbReference>
<dbReference type="SUPFAM" id="SSF55068">
    <property type="entry name" value="Peptide methionine sulfoxide reductase"/>
    <property type="match status" value="1"/>
</dbReference>
<comment type="catalytic activity">
    <reaction evidence="3 5">
        <text>L-methionyl-[protein] + [thioredoxin]-disulfide + H2O = L-methionyl-(S)-S-oxide-[protein] + [thioredoxin]-dithiol</text>
        <dbReference type="Rhea" id="RHEA:14217"/>
        <dbReference type="Rhea" id="RHEA-COMP:10698"/>
        <dbReference type="Rhea" id="RHEA-COMP:10700"/>
        <dbReference type="Rhea" id="RHEA-COMP:12313"/>
        <dbReference type="Rhea" id="RHEA-COMP:12315"/>
        <dbReference type="ChEBI" id="CHEBI:15377"/>
        <dbReference type="ChEBI" id="CHEBI:16044"/>
        <dbReference type="ChEBI" id="CHEBI:29950"/>
        <dbReference type="ChEBI" id="CHEBI:44120"/>
        <dbReference type="ChEBI" id="CHEBI:50058"/>
        <dbReference type="EC" id="1.8.4.11"/>
    </reaction>
</comment>
<accession>A0A1B1N7B1</accession>
<comment type="catalytic activity">
    <reaction evidence="4 5">
        <text>[thioredoxin]-disulfide + L-methionine + H2O = L-methionine (S)-S-oxide + [thioredoxin]-dithiol</text>
        <dbReference type="Rhea" id="RHEA:19993"/>
        <dbReference type="Rhea" id="RHEA-COMP:10698"/>
        <dbReference type="Rhea" id="RHEA-COMP:10700"/>
        <dbReference type="ChEBI" id="CHEBI:15377"/>
        <dbReference type="ChEBI" id="CHEBI:29950"/>
        <dbReference type="ChEBI" id="CHEBI:50058"/>
        <dbReference type="ChEBI" id="CHEBI:57844"/>
        <dbReference type="ChEBI" id="CHEBI:58772"/>
        <dbReference type="EC" id="1.8.4.11"/>
    </reaction>
</comment>
<dbReference type="KEGG" id="pyg:AWM70_17870"/>
<dbReference type="GO" id="GO:0033744">
    <property type="term" value="F:L-methionine:thioredoxin-disulfide S-oxidoreductase activity"/>
    <property type="evidence" value="ECO:0007669"/>
    <property type="project" value="RHEA"/>
</dbReference>
<keyword evidence="2 5" id="KW-0560">Oxidoreductase</keyword>
<protein>
    <recommendedName>
        <fullName evidence="5">Peptide methionine sulfoxide reductase MsrA</fullName>
        <shortName evidence="5">Protein-methionine-S-oxide reductase</shortName>
        <ecNumber evidence="5">1.8.4.11</ecNumber>
    </recommendedName>
    <alternativeName>
        <fullName evidence="5">Peptide-methionine (S)-S-oxide reductase</fullName>
        <shortName evidence="5">Peptide Met(O) reductase</shortName>
    </alternativeName>
</protein>
<evidence type="ECO:0000256" key="1">
    <source>
        <dbReference type="ARBA" id="ARBA00005591"/>
    </source>
</evidence>
<feature type="active site" evidence="5">
    <location>
        <position position="10"/>
    </location>
</feature>
<evidence type="ECO:0000256" key="4">
    <source>
        <dbReference type="ARBA" id="ARBA00048782"/>
    </source>
</evidence>
<proteinExistence type="inferred from homology"/>
<keyword evidence="8" id="KW-1185">Reference proteome</keyword>
<reference evidence="7 8" key="1">
    <citation type="submission" date="2016-01" db="EMBL/GenBank/DDBJ databases">
        <title>Complete Genome Sequence of Paenibacillus yonginensis DCY84, a novel Plant Growth-Promoting Bacteria with Elicitation of Induced Systemic Resistance.</title>
        <authorList>
            <person name="Kim Y.J."/>
            <person name="Yang D.C."/>
            <person name="Sukweenadhi J."/>
        </authorList>
    </citation>
    <scope>NUCLEOTIDE SEQUENCE [LARGE SCALE GENOMIC DNA]</scope>
    <source>
        <strain evidence="7 8">DCY84</strain>
    </source>
</reference>
<evidence type="ECO:0000313" key="7">
    <source>
        <dbReference type="EMBL" id="ANS77316.1"/>
    </source>
</evidence>
<feature type="domain" description="Peptide methionine sulphoxide reductase MsrA" evidence="6">
    <location>
        <begin position="3"/>
        <end position="139"/>
    </location>
</feature>
<dbReference type="PANTHER" id="PTHR43774">
    <property type="entry name" value="PEPTIDE METHIONINE SULFOXIDE REDUCTASE"/>
    <property type="match status" value="1"/>
</dbReference>
<dbReference type="PANTHER" id="PTHR43774:SF1">
    <property type="entry name" value="PEPTIDE METHIONINE SULFOXIDE REDUCTASE MSRA 2"/>
    <property type="match status" value="1"/>
</dbReference>
<evidence type="ECO:0000256" key="2">
    <source>
        <dbReference type="ARBA" id="ARBA00023002"/>
    </source>
</evidence>
<dbReference type="STRING" id="1462996.AWM70_17870"/>
<organism evidence="7 8">
    <name type="scientific">Paenibacillus yonginensis</name>
    <dbReference type="NCBI Taxonomy" id="1462996"/>
    <lineage>
        <taxon>Bacteria</taxon>
        <taxon>Bacillati</taxon>
        <taxon>Bacillota</taxon>
        <taxon>Bacilli</taxon>
        <taxon>Bacillales</taxon>
        <taxon>Paenibacillaceae</taxon>
        <taxon>Paenibacillus</taxon>
    </lineage>
</organism>
<dbReference type="InterPro" id="IPR002569">
    <property type="entry name" value="Met_Sox_Rdtase_MsrA_dom"/>
</dbReference>
<name>A0A1B1N7B1_9BACL</name>
<evidence type="ECO:0000259" key="6">
    <source>
        <dbReference type="Pfam" id="PF01625"/>
    </source>
</evidence>
<dbReference type="NCBIfam" id="TIGR00401">
    <property type="entry name" value="msrA"/>
    <property type="match status" value="1"/>
</dbReference>
<gene>
    <name evidence="5" type="primary">msrA</name>
    <name evidence="7" type="ORF">AWM70_17870</name>
</gene>
<evidence type="ECO:0000256" key="3">
    <source>
        <dbReference type="ARBA" id="ARBA00047806"/>
    </source>
</evidence>
<dbReference type="GO" id="GO:0008113">
    <property type="term" value="F:peptide-methionine (S)-S-oxide reductase activity"/>
    <property type="evidence" value="ECO:0007669"/>
    <property type="project" value="UniProtKB-UniRule"/>
</dbReference>
<evidence type="ECO:0000313" key="8">
    <source>
        <dbReference type="Proteomes" id="UP000092573"/>
    </source>
</evidence>